<sequence length="497" mass="52188">MAPSEGRSLGCGMSELAGTPPGVSEVLGEAGAEDVLVPVPKKRLSRGALSWILHQGSRDPYVILVTIYVFAPYFSRVLVGDPVKGQATVADISTVYGLLTALTAPLLGASIERYGPRKPFMAVILAVMLPILLALWFAKPGGLPVGLVGAALITLGVAYNLGDVLNNSLLSRAAEPGQEPVLSGLGYAVANGLSVSLLIFVMWAFVLPGQVPWSFVPSAPLFGLSQADNEPSRLAGPLSAVVMLLGAIPFFLWTRDAARTGVSLLASLKEGVRLIIDTFANLKGHAEAAKFLGVRMFYCDGMTAMIIFGGLFAAGIMGWGELEMLAYGVSLSVFGVLGGLVAPVLDRTLGPRRAVQVEIAGCILMLLGMIGTTRDKILFFWPWSASAHPPVWNGPLFQTLPELVYLGCGLMIAVCVTAQYASSRTLLVRLAPPDRMAAFFGLFSLSGTATVWLGSLLVALATKIFQAQVAGFIPIMALMLVGLIGLSTVKGGGREGA</sequence>
<evidence type="ECO:0000313" key="8">
    <source>
        <dbReference type="Proteomes" id="UP000249393"/>
    </source>
</evidence>
<reference evidence="7 8" key="1">
    <citation type="submission" date="2017-08" db="EMBL/GenBank/DDBJ databases">
        <title>Infants hospitalized years apart are colonized by the same room-sourced microbial strains.</title>
        <authorList>
            <person name="Brooks B."/>
            <person name="Olm M.R."/>
            <person name="Firek B.A."/>
            <person name="Baker R."/>
            <person name="Thomas B.C."/>
            <person name="Morowitz M.J."/>
            <person name="Banfield J.F."/>
        </authorList>
    </citation>
    <scope>NUCLEOTIDE SEQUENCE [LARGE SCALE GENOMIC DNA]</scope>
    <source>
        <strain evidence="7">S2_003_000_R2_4</strain>
    </source>
</reference>
<keyword evidence="3 6" id="KW-0812">Transmembrane</keyword>
<feature type="transmembrane region" description="Helical" evidence="6">
    <location>
        <begin position="143"/>
        <end position="161"/>
    </location>
</feature>
<feature type="transmembrane region" description="Helical" evidence="6">
    <location>
        <begin position="357"/>
        <end position="383"/>
    </location>
</feature>
<evidence type="ECO:0000256" key="2">
    <source>
        <dbReference type="ARBA" id="ARBA00022448"/>
    </source>
</evidence>
<feature type="transmembrane region" description="Helical" evidence="6">
    <location>
        <begin position="403"/>
        <end position="427"/>
    </location>
</feature>
<dbReference type="InterPro" id="IPR024671">
    <property type="entry name" value="Atg22-like"/>
</dbReference>
<dbReference type="Proteomes" id="UP000249393">
    <property type="component" value="Unassembled WGS sequence"/>
</dbReference>
<proteinExistence type="predicted"/>
<feature type="transmembrane region" description="Helical" evidence="6">
    <location>
        <begin position="85"/>
        <end position="107"/>
    </location>
</feature>
<dbReference type="RefSeq" id="WP_304272592.1">
    <property type="nucleotide sequence ID" value="NZ_QFQZ01000001.1"/>
</dbReference>
<protein>
    <submittedName>
        <fullName evidence="7">MFS transporter</fullName>
    </submittedName>
</protein>
<evidence type="ECO:0000256" key="4">
    <source>
        <dbReference type="ARBA" id="ARBA00022989"/>
    </source>
</evidence>
<evidence type="ECO:0000256" key="6">
    <source>
        <dbReference type="SAM" id="Phobius"/>
    </source>
</evidence>
<keyword evidence="4 6" id="KW-1133">Transmembrane helix</keyword>
<evidence type="ECO:0000256" key="3">
    <source>
        <dbReference type="ARBA" id="ARBA00022692"/>
    </source>
</evidence>
<feature type="transmembrane region" description="Helical" evidence="6">
    <location>
        <begin position="181"/>
        <end position="206"/>
    </location>
</feature>
<dbReference type="GO" id="GO:0012505">
    <property type="term" value="C:endomembrane system"/>
    <property type="evidence" value="ECO:0007669"/>
    <property type="project" value="UniProtKB-SubCell"/>
</dbReference>
<dbReference type="SUPFAM" id="SSF103473">
    <property type="entry name" value="MFS general substrate transporter"/>
    <property type="match status" value="1"/>
</dbReference>
<dbReference type="AlphaFoldDB" id="A0A2W5WT45"/>
<dbReference type="PANTHER" id="PTHR23519">
    <property type="entry name" value="AUTOPHAGY-RELATED PROTEIN 22"/>
    <property type="match status" value="1"/>
</dbReference>
<dbReference type="InterPro" id="IPR036259">
    <property type="entry name" value="MFS_trans_sf"/>
</dbReference>
<comment type="caution">
    <text evidence="7">The sequence shown here is derived from an EMBL/GenBank/DDBJ whole genome shotgun (WGS) entry which is preliminary data.</text>
</comment>
<gene>
    <name evidence="7" type="ORF">DI526_00155</name>
</gene>
<dbReference type="Gene3D" id="1.20.1250.20">
    <property type="entry name" value="MFS general substrate transporter like domains"/>
    <property type="match status" value="1"/>
</dbReference>
<feature type="transmembrane region" description="Helical" evidence="6">
    <location>
        <begin position="325"/>
        <end position="345"/>
    </location>
</feature>
<feature type="transmembrane region" description="Helical" evidence="6">
    <location>
        <begin position="61"/>
        <end position="79"/>
    </location>
</feature>
<keyword evidence="5 6" id="KW-0472">Membrane</keyword>
<evidence type="ECO:0000256" key="1">
    <source>
        <dbReference type="ARBA" id="ARBA00004127"/>
    </source>
</evidence>
<comment type="subcellular location">
    <subcellularLocation>
        <location evidence="1">Endomembrane system</location>
        <topology evidence="1">Multi-pass membrane protein</topology>
    </subcellularLocation>
</comment>
<name>A0A2W5WT45_9CAUL</name>
<evidence type="ECO:0000256" key="5">
    <source>
        <dbReference type="ARBA" id="ARBA00023136"/>
    </source>
</evidence>
<dbReference type="PANTHER" id="PTHR23519:SF1">
    <property type="entry name" value="AUTOPHAGY-RELATED PROTEIN 22"/>
    <property type="match status" value="1"/>
</dbReference>
<feature type="transmembrane region" description="Helical" evidence="6">
    <location>
        <begin position="119"/>
        <end position="137"/>
    </location>
</feature>
<feature type="transmembrane region" description="Helical" evidence="6">
    <location>
        <begin position="439"/>
        <end position="461"/>
    </location>
</feature>
<evidence type="ECO:0000313" key="7">
    <source>
        <dbReference type="EMBL" id="PZR37348.1"/>
    </source>
</evidence>
<accession>A0A2W5WT45</accession>
<feature type="transmembrane region" description="Helical" evidence="6">
    <location>
        <begin position="467"/>
        <end position="489"/>
    </location>
</feature>
<dbReference type="InterPro" id="IPR050495">
    <property type="entry name" value="ATG22/LtaA_families"/>
</dbReference>
<dbReference type="EMBL" id="QFQZ01000001">
    <property type="protein sequence ID" value="PZR37348.1"/>
    <property type="molecule type" value="Genomic_DNA"/>
</dbReference>
<keyword evidence="2" id="KW-0813">Transport</keyword>
<feature type="transmembrane region" description="Helical" evidence="6">
    <location>
        <begin position="234"/>
        <end position="253"/>
    </location>
</feature>
<feature type="transmembrane region" description="Helical" evidence="6">
    <location>
        <begin position="297"/>
        <end position="319"/>
    </location>
</feature>
<organism evidence="7 8">
    <name type="scientific">Caulobacter segnis</name>
    <dbReference type="NCBI Taxonomy" id="88688"/>
    <lineage>
        <taxon>Bacteria</taxon>
        <taxon>Pseudomonadati</taxon>
        <taxon>Pseudomonadota</taxon>
        <taxon>Alphaproteobacteria</taxon>
        <taxon>Caulobacterales</taxon>
        <taxon>Caulobacteraceae</taxon>
        <taxon>Caulobacter</taxon>
    </lineage>
</organism>
<dbReference type="Pfam" id="PF11700">
    <property type="entry name" value="ATG22"/>
    <property type="match status" value="1"/>
</dbReference>